<dbReference type="SUPFAM" id="SSF54529">
    <property type="entry name" value="Mitochondrial glycoprotein MAM33-like"/>
    <property type="match status" value="1"/>
</dbReference>
<proteinExistence type="predicted"/>
<gene>
    <name evidence="2" type="ORF">CSSPTR1EN2_LOCUS746</name>
</gene>
<dbReference type="InterPro" id="IPR003428">
    <property type="entry name" value="MAM33"/>
</dbReference>
<evidence type="ECO:0000256" key="1">
    <source>
        <dbReference type="SAM" id="MobiDB-lite"/>
    </source>
</evidence>
<evidence type="ECO:0008006" key="4">
    <source>
        <dbReference type="Google" id="ProtNLM"/>
    </source>
</evidence>
<dbReference type="PANTHER" id="PTHR10826">
    <property type="entry name" value="COMPLEMENT COMPONENT 1"/>
    <property type="match status" value="1"/>
</dbReference>
<feature type="region of interest" description="Disordered" evidence="1">
    <location>
        <begin position="82"/>
        <end position="105"/>
    </location>
</feature>
<accession>A0ABP0T989</accession>
<dbReference type="Pfam" id="PF02330">
    <property type="entry name" value="MAM33"/>
    <property type="match status" value="1"/>
</dbReference>
<evidence type="ECO:0000313" key="3">
    <source>
        <dbReference type="Proteomes" id="UP001497512"/>
    </source>
</evidence>
<dbReference type="EMBL" id="OZ019893">
    <property type="protein sequence ID" value="CAK9190196.1"/>
    <property type="molecule type" value="Genomic_DNA"/>
</dbReference>
<reference evidence="2 3" key="1">
    <citation type="submission" date="2024-02" db="EMBL/GenBank/DDBJ databases">
        <authorList>
            <consortium name="ELIXIR-Norway"/>
            <consortium name="Elixir Norway"/>
        </authorList>
    </citation>
    <scope>NUCLEOTIDE SEQUENCE [LARGE SCALE GENOMIC DNA]</scope>
</reference>
<dbReference type="InterPro" id="IPR036561">
    <property type="entry name" value="MAM33_sf"/>
</dbReference>
<sequence>MAGGVVWRAAARSLRKGTMRLMEQPRVVTALRAASAVVESETSCYHHRASMWSSVSRSASTARDSAPQDGGLLRVLKSEIQHEKDDYEPPSTLARGPPQPFTIEDKPGKLEVTLRRAYGEEDIEVTCIFEPGMAPEEEGEEEYHDEDSEIPDQNVVHMTVSVTKRGEQPVLEFSCVVDKSNFSIGSVRYLEGKESKAEPVFDGPDFASLDENLQNQFKKFLEARGIDGDLADYLSDLMEDKEKREYSRWLQNIEAFVKK</sequence>
<dbReference type="PANTHER" id="PTHR10826:SF1">
    <property type="entry name" value="COMPLEMENT COMPONENT 1 Q SUBCOMPONENT-BINDING PROTEIN, MITOCHONDRIAL"/>
    <property type="match status" value="1"/>
</dbReference>
<evidence type="ECO:0000313" key="2">
    <source>
        <dbReference type="EMBL" id="CAK9190196.1"/>
    </source>
</evidence>
<protein>
    <recommendedName>
        <fullName evidence="4">Mitochondrial glycoprotein</fullName>
    </recommendedName>
</protein>
<keyword evidence="3" id="KW-1185">Reference proteome</keyword>
<organism evidence="2 3">
    <name type="scientific">Sphagnum troendelagicum</name>
    <dbReference type="NCBI Taxonomy" id="128251"/>
    <lineage>
        <taxon>Eukaryota</taxon>
        <taxon>Viridiplantae</taxon>
        <taxon>Streptophyta</taxon>
        <taxon>Embryophyta</taxon>
        <taxon>Bryophyta</taxon>
        <taxon>Sphagnophytina</taxon>
        <taxon>Sphagnopsida</taxon>
        <taxon>Sphagnales</taxon>
        <taxon>Sphagnaceae</taxon>
        <taxon>Sphagnum</taxon>
    </lineage>
</organism>
<dbReference type="Gene3D" id="3.10.280.10">
    <property type="entry name" value="Mitochondrial glycoprotein"/>
    <property type="match status" value="1"/>
</dbReference>
<dbReference type="Proteomes" id="UP001497512">
    <property type="component" value="Chromosome 1"/>
</dbReference>
<name>A0ABP0T989_9BRYO</name>